<gene>
    <name evidence="3" type="ORF">DFH08DRAFT_815614</name>
</gene>
<evidence type="ECO:0000256" key="1">
    <source>
        <dbReference type="SAM" id="MobiDB-lite"/>
    </source>
</evidence>
<dbReference type="Proteomes" id="UP001218218">
    <property type="component" value="Unassembled WGS sequence"/>
</dbReference>
<organism evidence="3 4">
    <name type="scientific">Mycena albidolilacea</name>
    <dbReference type="NCBI Taxonomy" id="1033008"/>
    <lineage>
        <taxon>Eukaryota</taxon>
        <taxon>Fungi</taxon>
        <taxon>Dikarya</taxon>
        <taxon>Basidiomycota</taxon>
        <taxon>Agaricomycotina</taxon>
        <taxon>Agaricomycetes</taxon>
        <taxon>Agaricomycetidae</taxon>
        <taxon>Agaricales</taxon>
        <taxon>Marasmiineae</taxon>
        <taxon>Mycenaceae</taxon>
        <taxon>Mycena</taxon>
    </lineage>
</organism>
<feature type="region of interest" description="Disordered" evidence="1">
    <location>
        <begin position="222"/>
        <end position="248"/>
    </location>
</feature>
<comment type="caution">
    <text evidence="3">The sequence shown here is derived from an EMBL/GenBank/DDBJ whole genome shotgun (WGS) entry which is preliminary data.</text>
</comment>
<protein>
    <submittedName>
        <fullName evidence="3">Uncharacterized protein</fullName>
    </submittedName>
</protein>
<dbReference type="AlphaFoldDB" id="A0AAD6ZM42"/>
<sequence length="248" mass="25789">MFPFALGISTLLALSAVLANLLVGVGVATTARAAGAMGVVVQARCGVAPYEFLGLHSHLVTHLCQRGDGVRHGAGQTREAGEGAKAGGVVDGWADMASVRLLEACCPMESGHDGESSKQAAELEPRSVIVHWGGKFYAFDRYRVAEDVPGLVRGDLGTKGIAMGSDEFVDVAVHPNGRLEEVTCCVCSTLCVENGEAAEGAHKAYDRVMGQEDRAGWSRMACARGGDSPATSQSTGLGLFSKVGDVPR</sequence>
<name>A0AAD6ZM42_9AGAR</name>
<reference evidence="3" key="1">
    <citation type="submission" date="2023-03" db="EMBL/GenBank/DDBJ databases">
        <title>Massive genome expansion in bonnet fungi (Mycena s.s.) driven by repeated elements and novel gene families across ecological guilds.</title>
        <authorList>
            <consortium name="Lawrence Berkeley National Laboratory"/>
            <person name="Harder C.B."/>
            <person name="Miyauchi S."/>
            <person name="Viragh M."/>
            <person name="Kuo A."/>
            <person name="Thoen E."/>
            <person name="Andreopoulos B."/>
            <person name="Lu D."/>
            <person name="Skrede I."/>
            <person name="Drula E."/>
            <person name="Henrissat B."/>
            <person name="Morin E."/>
            <person name="Kohler A."/>
            <person name="Barry K."/>
            <person name="LaButti K."/>
            <person name="Morin E."/>
            <person name="Salamov A."/>
            <person name="Lipzen A."/>
            <person name="Mereny Z."/>
            <person name="Hegedus B."/>
            <person name="Baldrian P."/>
            <person name="Stursova M."/>
            <person name="Weitz H."/>
            <person name="Taylor A."/>
            <person name="Grigoriev I.V."/>
            <person name="Nagy L.G."/>
            <person name="Martin F."/>
            <person name="Kauserud H."/>
        </authorList>
    </citation>
    <scope>NUCLEOTIDE SEQUENCE</scope>
    <source>
        <strain evidence="3">CBHHK002</strain>
    </source>
</reference>
<evidence type="ECO:0000313" key="3">
    <source>
        <dbReference type="EMBL" id="KAJ7328852.1"/>
    </source>
</evidence>
<feature type="signal peptide" evidence="2">
    <location>
        <begin position="1"/>
        <end position="19"/>
    </location>
</feature>
<dbReference type="EMBL" id="JARIHO010000038">
    <property type="protein sequence ID" value="KAJ7328852.1"/>
    <property type="molecule type" value="Genomic_DNA"/>
</dbReference>
<accession>A0AAD6ZM42</accession>
<keyword evidence="2" id="KW-0732">Signal</keyword>
<evidence type="ECO:0000313" key="4">
    <source>
        <dbReference type="Proteomes" id="UP001218218"/>
    </source>
</evidence>
<keyword evidence="4" id="KW-1185">Reference proteome</keyword>
<proteinExistence type="predicted"/>
<evidence type="ECO:0000256" key="2">
    <source>
        <dbReference type="SAM" id="SignalP"/>
    </source>
</evidence>
<feature type="chain" id="PRO_5042066187" evidence="2">
    <location>
        <begin position="20"/>
        <end position="248"/>
    </location>
</feature>